<dbReference type="OrthoDB" id="5190201at2"/>
<evidence type="ECO:0000256" key="1">
    <source>
        <dbReference type="SAM" id="Phobius"/>
    </source>
</evidence>
<keyword evidence="1" id="KW-0812">Transmembrane</keyword>
<accession>A0A4S8PIZ3</accession>
<dbReference type="RefSeq" id="WP_136529980.1">
    <property type="nucleotide sequence ID" value="NZ_STGX01000008.1"/>
</dbReference>
<protein>
    <submittedName>
        <fullName evidence="2">Uncharacterized protein</fullName>
    </submittedName>
</protein>
<keyword evidence="1" id="KW-1133">Transmembrane helix</keyword>
<proteinExistence type="predicted"/>
<evidence type="ECO:0000313" key="2">
    <source>
        <dbReference type="EMBL" id="THV28369.1"/>
    </source>
</evidence>
<feature type="transmembrane region" description="Helical" evidence="1">
    <location>
        <begin position="20"/>
        <end position="38"/>
    </location>
</feature>
<dbReference type="AlphaFoldDB" id="A0A4S8PIZ3"/>
<keyword evidence="3" id="KW-1185">Reference proteome</keyword>
<sequence>MSGSRGPRYIRVRYSRPTSFLMTGMGGVLMVVAALSLFMPFIPLLVPIGLAGLALLGGGLRSFFGQRYLYNPSTGGLTVFMAFGPGSRGLGAPKGERVFYDGRRIVRELPDGTRRRVSSTGTNRADLARLVEALPPEHGQALTER</sequence>
<feature type="transmembrane region" description="Helical" evidence="1">
    <location>
        <begin position="44"/>
        <end position="64"/>
    </location>
</feature>
<name>A0A4S8PIZ3_9ACTN</name>
<reference evidence="2 3" key="1">
    <citation type="journal article" date="2018" name="Int. J. Syst. Evol. Microbiol.">
        <title>Glycomyces paridis sp. nov., isolated from the medicinal plant Paris polyphylla.</title>
        <authorList>
            <person name="Fang X.M."/>
            <person name="Bai J.L."/>
            <person name="Su J."/>
            <person name="Zhao L.L."/>
            <person name="Liu H.Y."/>
            <person name="Ma B.P."/>
            <person name="Zhang Y.Q."/>
            <person name="Yu L.Y."/>
        </authorList>
    </citation>
    <scope>NUCLEOTIDE SEQUENCE [LARGE SCALE GENOMIC DNA]</scope>
    <source>
        <strain evidence="2 3">CPCC 204357</strain>
    </source>
</reference>
<gene>
    <name evidence="2" type="ORF">E9998_12230</name>
</gene>
<keyword evidence="1" id="KW-0472">Membrane</keyword>
<dbReference type="EMBL" id="STGX01000008">
    <property type="protein sequence ID" value="THV28369.1"/>
    <property type="molecule type" value="Genomic_DNA"/>
</dbReference>
<organism evidence="2 3">
    <name type="scientific">Glycomyces paridis</name>
    <dbReference type="NCBI Taxonomy" id="2126555"/>
    <lineage>
        <taxon>Bacteria</taxon>
        <taxon>Bacillati</taxon>
        <taxon>Actinomycetota</taxon>
        <taxon>Actinomycetes</taxon>
        <taxon>Glycomycetales</taxon>
        <taxon>Glycomycetaceae</taxon>
        <taxon>Glycomyces</taxon>
    </lineage>
</organism>
<dbReference type="Proteomes" id="UP000305792">
    <property type="component" value="Unassembled WGS sequence"/>
</dbReference>
<evidence type="ECO:0000313" key="3">
    <source>
        <dbReference type="Proteomes" id="UP000305792"/>
    </source>
</evidence>
<comment type="caution">
    <text evidence="2">The sequence shown here is derived from an EMBL/GenBank/DDBJ whole genome shotgun (WGS) entry which is preliminary data.</text>
</comment>